<sequence>MTGPLNVPSRLRAIASRRGHQIALIDPWGHTTWTEMIDGMDGVAAALRGTGLTAGDRVAIAMEPSTTYVTVVLGALGAGLVPVPINTRLTPYEIAAFLEPIQPALVVTDHTHVETARATGYDVVVLAASHSTTDLRARLAPLAGEPTVFAPVSEDAPAIIFATGGTTGIPKGVWYDHRGLWLWLNASAASNPGTRFDVELYFAPFFHIALGTNLLSRLFAGGTVHILRKFDVTLALEAIARGATRITGAPTMFAAIKSHESFDSTPRGSMRAIRLGSMAANADFIAQVMLDYPTAAIRTGYGATEFGPLIGVEHEDLVAGRLTGIGRPHPGADARILRADGTEADCGEVGEIVVSAPWQSRGYWGRPDETEATYTAEGIRTGDLGAVDDDGWFSISGRLKEMVITGGENVFPTEVEDVLRRHQAVHDVIVYGVPDEYWGERVEVGIVCTEGGDVELDELREFARPYLAGYKLPKSLVRIREVPLTTVQKPDRRAARAASIESSSV</sequence>
<evidence type="ECO:0000313" key="3">
    <source>
        <dbReference type="EMBL" id="MBM7417454.1"/>
    </source>
</evidence>
<dbReference type="Gene3D" id="3.40.50.12780">
    <property type="entry name" value="N-terminal domain of ligase-like"/>
    <property type="match status" value="1"/>
</dbReference>
<evidence type="ECO:0000313" key="4">
    <source>
        <dbReference type="Proteomes" id="UP000703038"/>
    </source>
</evidence>
<dbReference type="Pfam" id="PF13193">
    <property type="entry name" value="AMP-binding_C"/>
    <property type="match status" value="1"/>
</dbReference>
<dbReference type="PROSITE" id="PS00455">
    <property type="entry name" value="AMP_BINDING"/>
    <property type="match status" value="1"/>
</dbReference>
<organism evidence="3 4">
    <name type="scientific">Rhodococcoides corynebacterioides</name>
    <dbReference type="NCBI Taxonomy" id="53972"/>
    <lineage>
        <taxon>Bacteria</taxon>
        <taxon>Bacillati</taxon>
        <taxon>Actinomycetota</taxon>
        <taxon>Actinomycetes</taxon>
        <taxon>Mycobacteriales</taxon>
        <taxon>Nocardiaceae</taxon>
        <taxon>Rhodococcoides</taxon>
    </lineage>
</organism>
<proteinExistence type="predicted"/>
<dbReference type="PANTHER" id="PTHR43767:SF1">
    <property type="entry name" value="NONRIBOSOMAL PEPTIDE SYNTHASE PES1 (EUROFUNG)-RELATED"/>
    <property type="match status" value="1"/>
</dbReference>
<keyword evidence="4" id="KW-1185">Reference proteome</keyword>
<dbReference type="Proteomes" id="UP000703038">
    <property type="component" value="Unassembled WGS sequence"/>
</dbReference>
<dbReference type="RefSeq" id="WP_204870121.1">
    <property type="nucleotide sequence ID" value="NZ_JAFBBK010000001.1"/>
</dbReference>
<dbReference type="InterPro" id="IPR000873">
    <property type="entry name" value="AMP-dep_synth/lig_dom"/>
</dbReference>
<protein>
    <submittedName>
        <fullName evidence="3">Acyl-CoA synthetase (AMP-forming)/AMP-acid ligase II</fullName>
    </submittedName>
</protein>
<evidence type="ECO:0000259" key="2">
    <source>
        <dbReference type="Pfam" id="PF13193"/>
    </source>
</evidence>
<dbReference type="InterPro" id="IPR025110">
    <property type="entry name" value="AMP-bd_C"/>
</dbReference>
<feature type="domain" description="AMP-binding enzyme C-terminal" evidence="2">
    <location>
        <begin position="414"/>
        <end position="489"/>
    </location>
</feature>
<comment type="caution">
    <text evidence="3">The sequence shown here is derived from an EMBL/GenBank/DDBJ whole genome shotgun (WGS) entry which is preliminary data.</text>
</comment>
<dbReference type="SUPFAM" id="SSF56801">
    <property type="entry name" value="Acetyl-CoA synthetase-like"/>
    <property type="match status" value="1"/>
</dbReference>
<dbReference type="InterPro" id="IPR050237">
    <property type="entry name" value="ATP-dep_AMP-bd_enzyme"/>
</dbReference>
<dbReference type="Gene3D" id="3.30.300.30">
    <property type="match status" value="1"/>
</dbReference>
<dbReference type="GO" id="GO:0016874">
    <property type="term" value="F:ligase activity"/>
    <property type="evidence" value="ECO:0007669"/>
    <property type="project" value="UniProtKB-KW"/>
</dbReference>
<reference evidence="3 4" key="1">
    <citation type="submission" date="2021-01" db="EMBL/GenBank/DDBJ databases">
        <title>Genomics of switchgrass bacterial isolates.</title>
        <authorList>
            <person name="Shade A."/>
        </authorList>
    </citation>
    <scope>NUCLEOTIDE SEQUENCE [LARGE SCALE GENOMIC DNA]</scope>
    <source>
        <strain evidence="3 4">PvP111</strain>
    </source>
</reference>
<feature type="domain" description="AMP-dependent synthetase/ligase" evidence="1">
    <location>
        <begin position="14"/>
        <end position="364"/>
    </location>
</feature>
<keyword evidence="3" id="KW-0436">Ligase</keyword>
<dbReference type="InterPro" id="IPR042099">
    <property type="entry name" value="ANL_N_sf"/>
</dbReference>
<dbReference type="EMBL" id="JAFBBK010000001">
    <property type="protein sequence ID" value="MBM7417454.1"/>
    <property type="molecule type" value="Genomic_DNA"/>
</dbReference>
<dbReference type="InterPro" id="IPR045851">
    <property type="entry name" value="AMP-bd_C_sf"/>
</dbReference>
<dbReference type="PANTHER" id="PTHR43767">
    <property type="entry name" value="LONG-CHAIN-FATTY-ACID--COA LIGASE"/>
    <property type="match status" value="1"/>
</dbReference>
<evidence type="ECO:0000259" key="1">
    <source>
        <dbReference type="Pfam" id="PF00501"/>
    </source>
</evidence>
<dbReference type="Pfam" id="PF00501">
    <property type="entry name" value="AMP-binding"/>
    <property type="match status" value="1"/>
</dbReference>
<dbReference type="InterPro" id="IPR020845">
    <property type="entry name" value="AMP-binding_CS"/>
</dbReference>
<gene>
    <name evidence="3" type="ORF">JOE42_004187</name>
</gene>
<accession>A0ABS2KZW7</accession>
<name>A0ABS2KZW7_9NOCA</name>